<evidence type="ECO:0000313" key="2">
    <source>
        <dbReference type="Proteomes" id="UP000318681"/>
    </source>
</evidence>
<reference evidence="1 2" key="1">
    <citation type="submission" date="2019-07" db="EMBL/GenBank/DDBJ databases">
        <title>Sphingomonas solaris sp. nov., isolated from a solar panel from Boston, Massachusetts.</title>
        <authorList>
            <person name="Tanner K."/>
            <person name="Pascual J."/>
            <person name="Mancuso C."/>
            <person name="Pereto J."/>
            <person name="Khalil A."/>
            <person name="Vilanova C."/>
        </authorList>
    </citation>
    <scope>NUCLEOTIDE SEQUENCE [LARGE SCALE GENOMIC DNA]</scope>
    <source>
        <strain evidence="1 2">R4DWN</strain>
    </source>
</reference>
<comment type="caution">
    <text evidence="1">The sequence shown here is derived from an EMBL/GenBank/DDBJ whole genome shotgun (WGS) entry which is preliminary data.</text>
</comment>
<organism evidence="1 2">
    <name type="scientific">Alterirhizorhabdus solaris</name>
    <dbReference type="NCBI Taxonomy" id="2529389"/>
    <lineage>
        <taxon>Bacteria</taxon>
        <taxon>Pseudomonadati</taxon>
        <taxon>Pseudomonadota</taxon>
        <taxon>Alphaproteobacteria</taxon>
        <taxon>Sphingomonadales</taxon>
        <taxon>Rhizorhabdaceae</taxon>
        <taxon>Alterirhizorhabdus</taxon>
    </lineage>
</organism>
<name>A0A558RC29_9SPHN</name>
<sequence>MILPLCLILGDSTGVGTADALAAQGLRCEVHARVSAPSSETVQTWHGGRPVYRALIALGSNDATSPKLAENLLTLRRRVLAGRVTWLAPYHPGAAQVVTAIARSFGDNVVQLASYGSRDRVHPNSYSSVAVSLGWSGMGSSVPLLARRPSPQPPRATFTASPIRQAVVLSF</sequence>
<gene>
    <name evidence="1" type="ORF">FOY91_02430</name>
</gene>
<dbReference type="AlphaFoldDB" id="A0A558RC29"/>
<accession>A0A558RC29</accession>
<evidence type="ECO:0008006" key="3">
    <source>
        <dbReference type="Google" id="ProtNLM"/>
    </source>
</evidence>
<dbReference type="Proteomes" id="UP000318681">
    <property type="component" value="Unassembled WGS sequence"/>
</dbReference>
<protein>
    <recommendedName>
        <fullName evidence="3">SGNH/GDSL hydrolase family protein</fullName>
    </recommendedName>
</protein>
<keyword evidence="2" id="KW-1185">Reference proteome</keyword>
<dbReference type="EMBL" id="VNIM01000005">
    <property type="protein sequence ID" value="TVV76924.1"/>
    <property type="molecule type" value="Genomic_DNA"/>
</dbReference>
<proteinExistence type="predicted"/>
<evidence type="ECO:0000313" key="1">
    <source>
        <dbReference type="EMBL" id="TVV76924.1"/>
    </source>
</evidence>